<dbReference type="EC" id="3.5.1.2" evidence="8"/>
<dbReference type="InterPro" id="IPR029062">
    <property type="entry name" value="Class_I_gatase-like"/>
</dbReference>
<dbReference type="SUPFAM" id="SSF52317">
    <property type="entry name" value="Class I glutamine amidotransferase-like"/>
    <property type="match status" value="1"/>
</dbReference>
<reference evidence="9" key="1">
    <citation type="submission" date="2020-06" db="EMBL/GenBank/DDBJ databases">
        <title>Unique genomic features of the anaerobic methanotrophic archaea.</title>
        <authorList>
            <person name="Chadwick G.L."/>
            <person name="Skennerton C.T."/>
            <person name="Laso-Perez R."/>
            <person name="Leu A.O."/>
            <person name="Speth D.R."/>
            <person name="Yu H."/>
            <person name="Morgan-Lang C."/>
            <person name="Hatzenpichler R."/>
            <person name="Goudeau D."/>
            <person name="Malmstrom R."/>
            <person name="Brazelton W.J."/>
            <person name="Woyke T."/>
            <person name="Hallam S.J."/>
            <person name="Tyson G.W."/>
            <person name="Wegener G."/>
            <person name="Boetius A."/>
            <person name="Orphan V."/>
        </authorList>
    </citation>
    <scope>NUCLEOTIDE SEQUENCE</scope>
</reference>
<dbReference type="CDD" id="cd01740">
    <property type="entry name" value="GATase1_FGAR_AT"/>
    <property type="match status" value="1"/>
</dbReference>
<evidence type="ECO:0000313" key="9">
    <source>
        <dbReference type="EMBL" id="QNO46058.1"/>
    </source>
</evidence>
<dbReference type="PANTHER" id="PTHR47552:SF1">
    <property type="entry name" value="PHOSPHORIBOSYLFORMYLGLYCINAMIDINE SYNTHASE SUBUNIT PURQ"/>
    <property type="match status" value="1"/>
</dbReference>
<keyword evidence="3 8" id="KW-0547">Nucleotide-binding</keyword>
<keyword evidence="2 8" id="KW-0436">Ligase</keyword>
<evidence type="ECO:0000256" key="1">
    <source>
        <dbReference type="ARBA" id="ARBA00022490"/>
    </source>
</evidence>
<proteinExistence type="inferred from homology"/>
<accession>A0A7G9YDH4</accession>
<evidence type="ECO:0000256" key="6">
    <source>
        <dbReference type="ARBA" id="ARBA00022840"/>
    </source>
</evidence>
<comment type="pathway">
    <text evidence="8">Purine metabolism; IMP biosynthesis via de novo pathway; 5-amino-1-(5-phospho-D-ribosyl)imidazole from N(2)-formyl-N(1)-(5-phospho-D-ribosyl)glycinamide: step 1/2.</text>
</comment>
<feature type="active site" description="Nucleophile" evidence="8">
    <location>
        <position position="85"/>
    </location>
</feature>
<name>A0A7G9YDH4_9EURY</name>
<dbReference type="AlphaFoldDB" id="A0A7G9YDH4"/>
<keyword evidence="5 8" id="KW-0378">Hydrolase</keyword>
<evidence type="ECO:0000256" key="8">
    <source>
        <dbReference type="HAMAP-Rule" id="MF_00421"/>
    </source>
</evidence>
<dbReference type="GO" id="GO:0006189">
    <property type="term" value="P:'de novo' IMP biosynthetic process"/>
    <property type="evidence" value="ECO:0007669"/>
    <property type="project" value="UniProtKB-UniRule"/>
</dbReference>
<dbReference type="EMBL" id="MT631167">
    <property type="protein sequence ID" value="QNO46058.1"/>
    <property type="molecule type" value="Genomic_DNA"/>
</dbReference>
<comment type="catalytic activity">
    <reaction evidence="8">
        <text>N(2)-formyl-N(1)-(5-phospho-beta-D-ribosyl)glycinamide + L-glutamine + ATP + H2O = 2-formamido-N(1)-(5-O-phospho-beta-D-ribosyl)acetamidine + L-glutamate + ADP + phosphate + H(+)</text>
        <dbReference type="Rhea" id="RHEA:17129"/>
        <dbReference type="ChEBI" id="CHEBI:15377"/>
        <dbReference type="ChEBI" id="CHEBI:15378"/>
        <dbReference type="ChEBI" id="CHEBI:29985"/>
        <dbReference type="ChEBI" id="CHEBI:30616"/>
        <dbReference type="ChEBI" id="CHEBI:43474"/>
        <dbReference type="ChEBI" id="CHEBI:58359"/>
        <dbReference type="ChEBI" id="CHEBI:147286"/>
        <dbReference type="ChEBI" id="CHEBI:147287"/>
        <dbReference type="ChEBI" id="CHEBI:456216"/>
        <dbReference type="EC" id="6.3.5.3"/>
    </reaction>
</comment>
<dbReference type="UniPathway" id="UPA00074">
    <property type="reaction ID" value="UER00128"/>
</dbReference>
<dbReference type="HAMAP" id="MF_00421">
    <property type="entry name" value="PurQ"/>
    <property type="match status" value="1"/>
</dbReference>
<dbReference type="PIRSF" id="PIRSF001586">
    <property type="entry name" value="FGAM_synth_I"/>
    <property type="match status" value="1"/>
</dbReference>
<evidence type="ECO:0000256" key="7">
    <source>
        <dbReference type="ARBA" id="ARBA00022962"/>
    </source>
</evidence>
<gene>
    <name evidence="8 9" type="primary">purQ</name>
    <name evidence="9" type="ORF">FINKGBGL_00008</name>
</gene>
<comment type="catalytic activity">
    <reaction evidence="8">
        <text>L-glutamine + H2O = L-glutamate + NH4(+)</text>
        <dbReference type="Rhea" id="RHEA:15889"/>
        <dbReference type="ChEBI" id="CHEBI:15377"/>
        <dbReference type="ChEBI" id="CHEBI:28938"/>
        <dbReference type="ChEBI" id="CHEBI:29985"/>
        <dbReference type="ChEBI" id="CHEBI:58359"/>
        <dbReference type="EC" id="3.5.1.2"/>
    </reaction>
</comment>
<evidence type="ECO:0000256" key="4">
    <source>
        <dbReference type="ARBA" id="ARBA00022755"/>
    </source>
</evidence>
<comment type="function">
    <text evidence="8">Part of the phosphoribosylformylglycinamidine synthase complex involved in the purines biosynthetic pathway. Catalyzes the ATP-dependent conversion of formylglycinamide ribonucleotide (FGAR) and glutamine to yield formylglycinamidine ribonucleotide (FGAM) and glutamate. The FGAM synthase complex is composed of three subunits. PurQ produces an ammonia molecule by converting glutamine to glutamate. PurL transfers the ammonia molecule to FGAR to form FGAM in an ATP-dependent manner. PurS interacts with PurQ and PurL and is thought to assist in the transfer of the ammonia molecule from PurQ to PurL.</text>
</comment>
<organism evidence="9">
    <name type="scientific">Candidatus Methanogaster sp. ANME-2c ERB4</name>
    <dbReference type="NCBI Taxonomy" id="2759911"/>
    <lineage>
        <taxon>Archaea</taxon>
        <taxon>Methanobacteriati</taxon>
        <taxon>Methanobacteriota</taxon>
        <taxon>Stenosarchaea group</taxon>
        <taxon>Methanomicrobia</taxon>
        <taxon>Methanosarcinales</taxon>
        <taxon>ANME-2 cluster</taxon>
        <taxon>Candidatus Methanogasteraceae</taxon>
        <taxon>Candidatus Methanogaster</taxon>
    </lineage>
</organism>
<evidence type="ECO:0000256" key="3">
    <source>
        <dbReference type="ARBA" id="ARBA00022741"/>
    </source>
</evidence>
<keyword evidence="6 8" id="KW-0067">ATP-binding</keyword>
<dbReference type="NCBIfam" id="NF002957">
    <property type="entry name" value="PRK03619.1"/>
    <property type="match status" value="1"/>
</dbReference>
<dbReference type="Gene3D" id="3.40.50.880">
    <property type="match status" value="1"/>
</dbReference>
<protein>
    <recommendedName>
        <fullName evidence="8">Phosphoribosylformylglycinamidine synthase subunit PurQ</fullName>
        <shortName evidence="8">FGAM synthase</shortName>
        <ecNumber evidence="8">6.3.5.3</ecNumber>
    </recommendedName>
    <alternativeName>
        <fullName evidence="8">Formylglycinamide ribonucleotide amidotransferase subunit I</fullName>
        <shortName evidence="8">FGAR amidotransferase I</shortName>
        <shortName evidence="8">FGAR-AT I</shortName>
    </alternativeName>
    <alternativeName>
        <fullName evidence="8">Glutaminase PurQ</fullName>
        <ecNumber evidence="8">3.5.1.2</ecNumber>
    </alternativeName>
    <alternativeName>
        <fullName evidence="8">Phosphoribosylformylglycinamidine synthase subunit I</fullName>
    </alternativeName>
</protein>
<sequence length="266" mass="28907">MKFAIVRFGGSNCDLDVHHILNDVVGVSTDLVWYKDSIEDYDGVVIPGGFSYGDYLRAGAIAARTPIMNAISRLAEAGKPVLGICNGFQILVESGLLPGALRTNEYPKFCCRWVNLRVEKTDTAFTSKFRKGEIVRMPIAHKEGNFFADDATLRGMNSNREIAFRYVDSDGDAVPDSNPNGSVANTAGVVNTSGTVLGMMPHPERASEAVLGSDDGLRIFESMVEYADASRDISVSTPKSMVKVSPGLKLLFSHTPNYQNQSASYH</sequence>
<dbReference type="NCBIfam" id="TIGR01737">
    <property type="entry name" value="FGAM_synth_I"/>
    <property type="match status" value="1"/>
</dbReference>
<keyword evidence="1 8" id="KW-0963">Cytoplasm</keyword>
<comment type="subcellular location">
    <subcellularLocation>
        <location evidence="8">Cytoplasm</location>
    </subcellularLocation>
</comment>
<evidence type="ECO:0000256" key="5">
    <source>
        <dbReference type="ARBA" id="ARBA00022801"/>
    </source>
</evidence>
<dbReference type="GO" id="GO:0004642">
    <property type="term" value="F:phosphoribosylformylglycinamidine synthase activity"/>
    <property type="evidence" value="ECO:0007669"/>
    <property type="project" value="UniProtKB-UniRule"/>
</dbReference>
<dbReference type="GO" id="GO:0005737">
    <property type="term" value="C:cytoplasm"/>
    <property type="evidence" value="ECO:0007669"/>
    <property type="project" value="UniProtKB-SubCell"/>
</dbReference>
<feature type="active site" evidence="8">
    <location>
        <position position="202"/>
    </location>
</feature>
<keyword evidence="4 8" id="KW-0658">Purine biosynthesis</keyword>
<comment type="subunit">
    <text evidence="8">Part of the FGAM synthase complex composed of 1 PurL, 1 PurQ and 2 PurS subunits.</text>
</comment>
<dbReference type="GO" id="GO:0005524">
    <property type="term" value="F:ATP binding"/>
    <property type="evidence" value="ECO:0007669"/>
    <property type="project" value="UniProtKB-KW"/>
</dbReference>
<dbReference type="InterPro" id="IPR010075">
    <property type="entry name" value="PRibForGlyAmidine_synth_PurQ"/>
</dbReference>
<keyword evidence="7 8" id="KW-0315">Glutamine amidotransferase</keyword>
<dbReference type="Pfam" id="PF13507">
    <property type="entry name" value="GATase_5"/>
    <property type="match status" value="1"/>
</dbReference>
<dbReference type="GO" id="GO:0004359">
    <property type="term" value="F:glutaminase activity"/>
    <property type="evidence" value="ECO:0007669"/>
    <property type="project" value="UniProtKB-EC"/>
</dbReference>
<dbReference type="EC" id="6.3.5.3" evidence="8"/>
<dbReference type="SMART" id="SM01211">
    <property type="entry name" value="GATase_5"/>
    <property type="match status" value="1"/>
</dbReference>
<dbReference type="PANTHER" id="PTHR47552">
    <property type="entry name" value="PHOSPHORIBOSYLFORMYLGLYCINAMIDINE SYNTHASE SUBUNIT PURQ"/>
    <property type="match status" value="1"/>
</dbReference>
<feature type="active site" evidence="8">
    <location>
        <position position="204"/>
    </location>
</feature>
<evidence type="ECO:0000256" key="2">
    <source>
        <dbReference type="ARBA" id="ARBA00022598"/>
    </source>
</evidence>
<dbReference type="PROSITE" id="PS51273">
    <property type="entry name" value="GATASE_TYPE_1"/>
    <property type="match status" value="1"/>
</dbReference>